<accession>A0A2I1C659</accession>
<comment type="caution">
    <text evidence="1">The sequence shown here is derived from an EMBL/GenBank/DDBJ whole genome shotgun (WGS) entry which is preliminary data.</text>
</comment>
<organism evidence="1 2">
    <name type="scientific">Aspergillus novofumigatus (strain IBT 16806)</name>
    <dbReference type="NCBI Taxonomy" id="1392255"/>
    <lineage>
        <taxon>Eukaryota</taxon>
        <taxon>Fungi</taxon>
        <taxon>Dikarya</taxon>
        <taxon>Ascomycota</taxon>
        <taxon>Pezizomycotina</taxon>
        <taxon>Eurotiomycetes</taxon>
        <taxon>Eurotiomycetidae</taxon>
        <taxon>Eurotiales</taxon>
        <taxon>Aspergillaceae</taxon>
        <taxon>Aspergillus</taxon>
        <taxon>Aspergillus subgen. Fumigati</taxon>
    </lineage>
</organism>
<reference evidence="2" key="1">
    <citation type="journal article" date="2018" name="Proc. Natl. Acad. Sci. U.S.A.">
        <title>Linking secondary metabolites to gene clusters through genome sequencing of six diverse Aspergillus species.</title>
        <authorList>
            <person name="Kaerboelling I."/>
            <person name="Vesth T.C."/>
            <person name="Frisvad J.C."/>
            <person name="Nybo J.L."/>
            <person name="Theobald S."/>
            <person name="Kuo A."/>
            <person name="Bowyer P."/>
            <person name="Matsuda Y."/>
            <person name="Mondo S."/>
            <person name="Lyhne E.K."/>
            <person name="Kogle M.E."/>
            <person name="Clum A."/>
            <person name="Lipzen A."/>
            <person name="Salamov A."/>
            <person name="Ngan C.Y."/>
            <person name="Daum C."/>
            <person name="Chiniquy J."/>
            <person name="Barry K."/>
            <person name="LaButti K."/>
            <person name="Haridas S."/>
            <person name="Simmons B.A."/>
            <person name="Magnuson J.K."/>
            <person name="Mortensen U.H."/>
            <person name="Larsen T.O."/>
            <person name="Grigoriev I.V."/>
            <person name="Baker S.E."/>
            <person name="Andersen M.R."/>
        </authorList>
    </citation>
    <scope>NUCLEOTIDE SEQUENCE [LARGE SCALE GENOMIC DNA]</scope>
    <source>
        <strain evidence="2">IBT 16806</strain>
    </source>
</reference>
<dbReference type="GeneID" id="36533075"/>
<keyword evidence="2" id="KW-1185">Reference proteome</keyword>
<dbReference type="OrthoDB" id="4187154at2759"/>
<dbReference type="VEuPathDB" id="FungiDB:P174DRAFT_432441"/>
<evidence type="ECO:0000313" key="1">
    <source>
        <dbReference type="EMBL" id="PKX93107.1"/>
    </source>
</evidence>
<gene>
    <name evidence="1" type="ORF">P174DRAFT_432441</name>
</gene>
<evidence type="ECO:0000313" key="2">
    <source>
        <dbReference type="Proteomes" id="UP000234474"/>
    </source>
</evidence>
<sequence>MALVIELGQDTIHLSHSNSDLSLMLRASLDISLSGNLNSGRPEDLNKLINSGLIWISQSPEIKMHVVVTTRSHFSESVPSYVSHVGDIIRKSKVRYHGPKTTYTAVIDPFTDRHPAALVRFGSFCPTPKLGPFFRIGQFNDHQVFLWIAKKSGQAVNKQTPPSTNISAARRRCCSSSKYSHSILVYDKRVP</sequence>
<name>A0A2I1C659_ASPN1</name>
<dbReference type="RefSeq" id="XP_024681702.1">
    <property type="nucleotide sequence ID" value="XM_024825750.1"/>
</dbReference>
<dbReference type="EMBL" id="MSZS01000005">
    <property type="protein sequence ID" value="PKX93107.1"/>
    <property type="molecule type" value="Genomic_DNA"/>
</dbReference>
<protein>
    <submittedName>
        <fullName evidence="1">Uncharacterized protein</fullName>
    </submittedName>
</protein>
<dbReference type="Proteomes" id="UP000234474">
    <property type="component" value="Unassembled WGS sequence"/>
</dbReference>
<proteinExistence type="predicted"/>
<dbReference type="AlphaFoldDB" id="A0A2I1C659"/>